<dbReference type="EMBL" id="HBIX01010619">
    <property type="protein sequence ID" value="CAE0715282.1"/>
    <property type="molecule type" value="Transcribed_RNA"/>
</dbReference>
<feature type="region of interest" description="Disordered" evidence="1">
    <location>
        <begin position="710"/>
        <end position="740"/>
    </location>
</feature>
<feature type="compositionally biased region" description="Basic and acidic residues" evidence="1">
    <location>
        <begin position="21"/>
        <end position="30"/>
    </location>
</feature>
<feature type="compositionally biased region" description="Basic residues" evidence="1">
    <location>
        <begin position="131"/>
        <end position="141"/>
    </location>
</feature>
<dbReference type="SUPFAM" id="SSF46689">
    <property type="entry name" value="Homeodomain-like"/>
    <property type="match status" value="1"/>
</dbReference>
<feature type="compositionally biased region" description="Low complexity" evidence="1">
    <location>
        <begin position="710"/>
        <end position="726"/>
    </location>
</feature>
<feature type="compositionally biased region" description="Basic and acidic residues" evidence="1">
    <location>
        <begin position="369"/>
        <end position="392"/>
    </location>
</feature>
<feature type="compositionally biased region" description="Polar residues" evidence="1">
    <location>
        <begin position="563"/>
        <end position="572"/>
    </location>
</feature>
<feature type="region of interest" description="Disordered" evidence="1">
    <location>
        <begin position="224"/>
        <end position="243"/>
    </location>
</feature>
<feature type="region of interest" description="Disordered" evidence="1">
    <location>
        <begin position="103"/>
        <end position="175"/>
    </location>
</feature>
<dbReference type="InterPro" id="IPR001005">
    <property type="entry name" value="SANT/Myb"/>
</dbReference>
<name>A0A7S4AGW3_9STRA</name>
<feature type="compositionally biased region" description="Acidic residues" evidence="1">
    <location>
        <begin position="573"/>
        <end position="583"/>
    </location>
</feature>
<feature type="compositionally biased region" description="Basic and acidic residues" evidence="1">
    <location>
        <begin position="584"/>
        <end position="594"/>
    </location>
</feature>
<evidence type="ECO:0000259" key="2">
    <source>
        <dbReference type="PROSITE" id="PS50090"/>
    </source>
</evidence>
<sequence>MSSQNTIPIPNSKMGGYTGTRHGDSERIAASDGRAKIAAEWDDTKKSLRTALAANYELQKEVLLELENIARRKRDNRLEAARCIDRLCATILAGEIPPKIVPEATAADTLSSKEDINTNESQEEESEGKKKATKVKKRKKNLRENDDYVPTSDEINQLLAGDDDDDDTNVGKKQGTNNRKWTLYHRKRFRYDPCRKWTLDYFMDPTGSRPKENEDSIRRRKLMMKKKKNEPAAGTGTGSSANTQEQLEGELIPDNFFYHTSQPFTSQEMTRLDKWLFKEKNNNSNINCGNEGDSDSFYENVAHKLRKEHHENPTAREKDSALLSTCVPRSAKDIKLYHRDRLASQHEFTKQESLAILEGVEETTGVATDVRREGHNRAGHDDGDGEADERNTDSTWENPDWEKICERVQEVHRNSRSGSSSNNTNPGQEGEIQNVGGCEDSPTIITPYKCMVHYKTKLRRRPGGSFTPEEDELLLRYIAAMGPQFIWGTLEIADLTSRLFPNKPVRRLYERTHCSQWHPLSKDTMWTKEEEQKLVLAMKVYSEVGSTANCESESGGDRDVTMRATSNRSGNDGDNDSTEEGISDEQHMETEQSTKTRIALEKAAIRKAAMHFHPQRQLYKVVKKWERSFSPRFSYRPFSKEEDARLLKVVKSSAAATPFSEIAKQHFPNRISDQLSQRWTKIAPDKDVVEKLVPFMIRSGVKRGLVAMKSSTSNTTNNETASGNEGHNNDTVRDDDNNGALFEPNDFVVEVLPNQGLVSKPKDNTKDS</sequence>
<dbReference type="AlphaFoldDB" id="A0A7S4AGW3"/>
<evidence type="ECO:0000256" key="1">
    <source>
        <dbReference type="SAM" id="MobiDB-lite"/>
    </source>
</evidence>
<protein>
    <recommendedName>
        <fullName evidence="2">Myb-like domain-containing protein</fullName>
    </recommendedName>
</protein>
<evidence type="ECO:0000313" key="3">
    <source>
        <dbReference type="EMBL" id="CAE0715282.1"/>
    </source>
</evidence>
<dbReference type="Gene3D" id="1.10.10.60">
    <property type="entry name" value="Homeodomain-like"/>
    <property type="match status" value="1"/>
</dbReference>
<dbReference type="InterPro" id="IPR009057">
    <property type="entry name" value="Homeodomain-like_sf"/>
</dbReference>
<feature type="domain" description="Myb-like" evidence="2">
    <location>
        <begin position="630"/>
        <end position="683"/>
    </location>
</feature>
<proteinExistence type="predicted"/>
<organism evidence="3">
    <name type="scientific">Pseudo-nitzschia australis</name>
    <dbReference type="NCBI Taxonomy" id="44445"/>
    <lineage>
        <taxon>Eukaryota</taxon>
        <taxon>Sar</taxon>
        <taxon>Stramenopiles</taxon>
        <taxon>Ochrophyta</taxon>
        <taxon>Bacillariophyta</taxon>
        <taxon>Bacillariophyceae</taxon>
        <taxon>Bacillariophycidae</taxon>
        <taxon>Bacillariales</taxon>
        <taxon>Bacillariaceae</taxon>
        <taxon>Pseudo-nitzschia</taxon>
    </lineage>
</organism>
<feature type="compositionally biased region" description="Low complexity" evidence="1">
    <location>
        <begin position="416"/>
        <end position="425"/>
    </location>
</feature>
<feature type="region of interest" description="Disordered" evidence="1">
    <location>
        <begin position="365"/>
        <end position="397"/>
    </location>
</feature>
<feature type="compositionally biased region" description="Basic and acidic residues" evidence="1">
    <location>
        <begin position="727"/>
        <end position="736"/>
    </location>
</feature>
<accession>A0A7S4AGW3</accession>
<feature type="region of interest" description="Disordered" evidence="1">
    <location>
        <begin position="547"/>
        <end position="594"/>
    </location>
</feature>
<reference evidence="3" key="1">
    <citation type="submission" date="2021-01" db="EMBL/GenBank/DDBJ databases">
        <authorList>
            <person name="Corre E."/>
            <person name="Pelletier E."/>
            <person name="Niang G."/>
            <person name="Scheremetjew M."/>
            <person name="Finn R."/>
            <person name="Kale V."/>
            <person name="Holt S."/>
            <person name="Cochrane G."/>
            <person name="Meng A."/>
            <person name="Brown T."/>
            <person name="Cohen L."/>
        </authorList>
    </citation>
    <scope>NUCLEOTIDE SEQUENCE</scope>
    <source>
        <strain evidence="3">10249 10 AB</strain>
    </source>
</reference>
<gene>
    <name evidence="3" type="ORF">PAUS00366_LOCUS8034</name>
</gene>
<feature type="region of interest" description="Disordered" evidence="1">
    <location>
        <begin position="1"/>
        <end position="30"/>
    </location>
</feature>
<dbReference type="PROSITE" id="PS50090">
    <property type="entry name" value="MYB_LIKE"/>
    <property type="match status" value="1"/>
</dbReference>
<feature type="region of interest" description="Disordered" evidence="1">
    <location>
        <begin position="410"/>
        <end position="438"/>
    </location>
</feature>